<dbReference type="SUPFAM" id="SSF56935">
    <property type="entry name" value="Porins"/>
    <property type="match status" value="1"/>
</dbReference>
<accession>A0ABS3Y8T5</accession>
<reference evidence="10" key="1">
    <citation type="submission" date="2021-03" db="EMBL/GenBank/DDBJ databases">
        <title>Assistant Professor.</title>
        <authorList>
            <person name="Huq M.A."/>
        </authorList>
    </citation>
    <scope>NUCLEOTIDE SEQUENCE [LARGE SCALE GENOMIC DNA]</scope>
    <source>
        <strain evidence="10">MAH-28</strain>
    </source>
</reference>
<keyword evidence="10" id="KW-1185">Reference proteome</keyword>
<dbReference type="InterPro" id="IPR012910">
    <property type="entry name" value="Plug_dom"/>
</dbReference>
<dbReference type="PROSITE" id="PS52016">
    <property type="entry name" value="TONB_DEPENDENT_REC_3"/>
    <property type="match status" value="1"/>
</dbReference>
<evidence type="ECO:0000259" key="8">
    <source>
        <dbReference type="Pfam" id="PF07715"/>
    </source>
</evidence>
<dbReference type="Proteomes" id="UP000679126">
    <property type="component" value="Unassembled WGS sequence"/>
</dbReference>
<dbReference type="InterPro" id="IPR037066">
    <property type="entry name" value="Plug_dom_sf"/>
</dbReference>
<evidence type="ECO:0000313" key="10">
    <source>
        <dbReference type="Proteomes" id="UP000679126"/>
    </source>
</evidence>
<protein>
    <submittedName>
        <fullName evidence="9">SusC/RagA family TonB-linked outer membrane protein</fullName>
    </submittedName>
</protein>
<keyword evidence="2 7" id="KW-0813">Transport</keyword>
<evidence type="ECO:0000256" key="5">
    <source>
        <dbReference type="ARBA" id="ARBA00023136"/>
    </source>
</evidence>
<dbReference type="Pfam" id="PF07715">
    <property type="entry name" value="Plug"/>
    <property type="match status" value="1"/>
</dbReference>
<dbReference type="NCBIfam" id="TIGR04056">
    <property type="entry name" value="OMP_RagA_SusC"/>
    <property type="match status" value="1"/>
</dbReference>
<gene>
    <name evidence="9" type="ORF">J7I43_02625</name>
</gene>
<comment type="caution">
    <text evidence="9">The sequence shown here is derived from an EMBL/GenBank/DDBJ whole genome shotgun (WGS) entry which is preliminary data.</text>
</comment>
<keyword evidence="6 7" id="KW-0998">Cell outer membrane</keyword>
<dbReference type="Gene3D" id="2.170.130.10">
    <property type="entry name" value="TonB-dependent receptor, plug domain"/>
    <property type="match status" value="1"/>
</dbReference>
<dbReference type="InterPro" id="IPR039426">
    <property type="entry name" value="TonB-dep_rcpt-like"/>
</dbReference>
<evidence type="ECO:0000256" key="6">
    <source>
        <dbReference type="ARBA" id="ARBA00023237"/>
    </source>
</evidence>
<evidence type="ECO:0000313" key="9">
    <source>
        <dbReference type="EMBL" id="MBO9151084.1"/>
    </source>
</evidence>
<name>A0ABS3Y8T5_9BACT</name>
<evidence type="ECO:0000256" key="2">
    <source>
        <dbReference type="ARBA" id="ARBA00022448"/>
    </source>
</evidence>
<feature type="domain" description="TonB-dependent receptor plug" evidence="8">
    <location>
        <begin position="109"/>
        <end position="223"/>
    </location>
</feature>
<organism evidence="9 10">
    <name type="scientific">Chitinophaga chungangae</name>
    <dbReference type="NCBI Taxonomy" id="2821488"/>
    <lineage>
        <taxon>Bacteria</taxon>
        <taxon>Pseudomonadati</taxon>
        <taxon>Bacteroidota</taxon>
        <taxon>Chitinophagia</taxon>
        <taxon>Chitinophagales</taxon>
        <taxon>Chitinophagaceae</taxon>
        <taxon>Chitinophaga</taxon>
    </lineage>
</organism>
<evidence type="ECO:0000256" key="1">
    <source>
        <dbReference type="ARBA" id="ARBA00004571"/>
    </source>
</evidence>
<keyword evidence="5 7" id="KW-0472">Membrane</keyword>
<dbReference type="NCBIfam" id="TIGR04057">
    <property type="entry name" value="SusC_RagA_signa"/>
    <property type="match status" value="1"/>
</dbReference>
<evidence type="ECO:0000256" key="3">
    <source>
        <dbReference type="ARBA" id="ARBA00022452"/>
    </source>
</evidence>
<dbReference type="InterPro" id="IPR023996">
    <property type="entry name" value="TonB-dep_OMP_SusC/RagA"/>
</dbReference>
<keyword evidence="3 7" id="KW-1134">Transmembrane beta strand</keyword>
<keyword evidence="4 7" id="KW-0812">Transmembrane</keyword>
<sequence>MRSIVLRAGQENRVWLRAHRQWRRHTRGYYYRKRHFQRRHLANRRQLPPQRGAQCHPRINYIGFLRQEIKTGDAAAYNIVMHEDVTGLNEVVVTGLNIPRARKALGYSQGTVKAEQLENIGSPVNAFSALYGQVAGLKITGTALGPAGGISINIRNAVALYEGSTNRPLFVIDGIPMLDWQTDINRSTGNGLNDLNMDDIASFDVLKGAKAAVLYGSQGANGVILITTKSGTKKRGFGVDVNLTHSQDRVWLMQKFQNEFGSGFPAAWVNPGVVDAEGFYQKNGVQAYYPTNYNFGPKMDGRQILWYDSVMRPYVAQPDNIRNFYRNGYTSSANVALQGGGENGGFRVSYTRKDYKGIFEGFKLHDNNFTFNGNIKITSRVNFKLVSTYANTFNHNSPPTNQDVFVTYGVPRQLSTELLRTQVVDPANDNYFWWAMENRQTRYPTGGIVRDGLAGNYFWNQMQNDYDNTRNHFINSATIDVDIAKGFKFQLLGGFDWVTNKNEQKEKLRRPLSMGEGGRYYLYNSTDVYYNGQAIVSYEKQLSPNYSLNAFVGGVIQKRTSEWTSRNTRSDGFITRDWFSFSNAKTTPVESNGFRRYSLLYGAFGSVQIGFKEWLYLELQGRNDWSSILPPANNSYFYPGASVSWIFSEALKMPDWVSFGKFRVSWADVGRPGPEYFANNVYDIGNYGGVITYAPRGSRPPEDLKPERKREVELGLETKFLNSRLGLEVNYYNGNTYDQIMGLSVPPSSGFGDTKINAGQISHSGIEVFINATPFRTSNFNWNTVLNFHSDKPKVKKLAQGITTQGLWGMSGARVVAVEGQPWGQVVVRPYKVNENGERIVEGGYYSTDPTKEEVIGKVLPDIAGGFNNTVSYKGFSLDFNIDYQFGSTLVSQTNMYMVGNGSAASTTAYRDEAHGGLPYYINNSSTLVLLPSHTSAVPADSKYPFIMHDGVILPGVQPDGKPNETIITAADKHSYYWQTFMDIQPDIVYKNDYIKLRNIVLTYELPKKITNRIHFDRLAVSLFANNLWYIYKTMPNVDAEALNGTNVFYENNAFPTTRSYGASIRASF</sequence>
<proteinExistence type="inferred from homology"/>
<dbReference type="InterPro" id="IPR036942">
    <property type="entry name" value="Beta-barrel_TonB_sf"/>
</dbReference>
<dbReference type="InterPro" id="IPR023997">
    <property type="entry name" value="TonB-dep_OMP_SusC/RagA_CS"/>
</dbReference>
<evidence type="ECO:0000256" key="7">
    <source>
        <dbReference type="PROSITE-ProRule" id="PRU01360"/>
    </source>
</evidence>
<dbReference type="EMBL" id="JAGHKP010000001">
    <property type="protein sequence ID" value="MBO9151084.1"/>
    <property type="molecule type" value="Genomic_DNA"/>
</dbReference>
<dbReference type="Gene3D" id="2.40.170.20">
    <property type="entry name" value="TonB-dependent receptor, beta-barrel domain"/>
    <property type="match status" value="1"/>
</dbReference>
<comment type="similarity">
    <text evidence="7">Belongs to the TonB-dependent receptor family.</text>
</comment>
<evidence type="ECO:0000256" key="4">
    <source>
        <dbReference type="ARBA" id="ARBA00022692"/>
    </source>
</evidence>
<comment type="subcellular location">
    <subcellularLocation>
        <location evidence="1 7">Cell outer membrane</location>
        <topology evidence="1 7">Multi-pass membrane protein</topology>
    </subcellularLocation>
</comment>